<reference evidence="2" key="1">
    <citation type="submission" date="2020-08" db="EMBL/GenBank/DDBJ databases">
        <title>Multicomponent nature underlies the extraordinary mechanical properties of spider dragline silk.</title>
        <authorList>
            <person name="Kono N."/>
            <person name="Nakamura H."/>
            <person name="Mori M."/>
            <person name="Yoshida Y."/>
            <person name="Ohtoshi R."/>
            <person name="Malay A.D."/>
            <person name="Moran D.A.P."/>
            <person name="Tomita M."/>
            <person name="Numata K."/>
            <person name="Arakawa K."/>
        </authorList>
    </citation>
    <scope>NUCLEOTIDE SEQUENCE</scope>
</reference>
<accession>A0A8X6PYQ0</accession>
<protein>
    <submittedName>
        <fullName evidence="2">Uncharacterized protein</fullName>
    </submittedName>
</protein>
<feature type="region of interest" description="Disordered" evidence="1">
    <location>
        <begin position="23"/>
        <end position="44"/>
    </location>
</feature>
<proteinExistence type="predicted"/>
<dbReference type="AlphaFoldDB" id="A0A8X6PYQ0"/>
<evidence type="ECO:0000313" key="3">
    <source>
        <dbReference type="Proteomes" id="UP000887013"/>
    </source>
</evidence>
<dbReference type="EMBL" id="BMAW01075419">
    <property type="protein sequence ID" value="GFT96810.1"/>
    <property type="molecule type" value="Genomic_DNA"/>
</dbReference>
<comment type="caution">
    <text evidence="2">The sequence shown here is derived from an EMBL/GenBank/DDBJ whole genome shotgun (WGS) entry which is preliminary data.</text>
</comment>
<dbReference type="Proteomes" id="UP000887013">
    <property type="component" value="Unassembled WGS sequence"/>
</dbReference>
<feature type="compositionally biased region" description="Low complexity" evidence="1">
    <location>
        <begin position="32"/>
        <end position="44"/>
    </location>
</feature>
<sequence>MRNHRTAYVRIYPLEIYSKDSVDGELGEEESNSNNVSDNENNETSADAVIVKKFTSSGRPVKAPTRLDILNNEISIILELEAILFQLDVDRNFLWMVYQLDGDFLAHDTSHQD</sequence>
<keyword evidence="3" id="KW-1185">Reference proteome</keyword>
<gene>
    <name evidence="2" type="ORF">NPIL_168861</name>
</gene>
<evidence type="ECO:0000256" key="1">
    <source>
        <dbReference type="SAM" id="MobiDB-lite"/>
    </source>
</evidence>
<name>A0A8X6PYQ0_NEPPI</name>
<evidence type="ECO:0000313" key="2">
    <source>
        <dbReference type="EMBL" id="GFT96810.1"/>
    </source>
</evidence>
<organism evidence="2 3">
    <name type="scientific">Nephila pilipes</name>
    <name type="common">Giant wood spider</name>
    <name type="synonym">Nephila maculata</name>
    <dbReference type="NCBI Taxonomy" id="299642"/>
    <lineage>
        <taxon>Eukaryota</taxon>
        <taxon>Metazoa</taxon>
        <taxon>Ecdysozoa</taxon>
        <taxon>Arthropoda</taxon>
        <taxon>Chelicerata</taxon>
        <taxon>Arachnida</taxon>
        <taxon>Araneae</taxon>
        <taxon>Araneomorphae</taxon>
        <taxon>Entelegynae</taxon>
        <taxon>Araneoidea</taxon>
        <taxon>Nephilidae</taxon>
        <taxon>Nephila</taxon>
    </lineage>
</organism>